<dbReference type="Proteomes" id="UP001319045">
    <property type="component" value="Chromosome"/>
</dbReference>
<evidence type="ECO:0000313" key="2">
    <source>
        <dbReference type="Proteomes" id="UP001319045"/>
    </source>
</evidence>
<dbReference type="PANTHER" id="PTHR48098:SF1">
    <property type="entry name" value="DIACYLGLYCEROL ACYLTRANSFERASE_MYCOLYLTRANSFERASE AG85A"/>
    <property type="match status" value="1"/>
</dbReference>
<dbReference type="PANTHER" id="PTHR48098">
    <property type="entry name" value="ENTEROCHELIN ESTERASE-RELATED"/>
    <property type="match status" value="1"/>
</dbReference>
<dbReference type="InterPro" id="IPR050583">
    <property type="entry name" value="Mycobacterial_A85_antigen"/>
</dbReference>
<organism evidence="1 2">
    <name type="scientific">Prevotella herbatica</name>
    <dbReference type="NCBI Taxonomy" id="2801997"/>
    <lineage>
        <taxon>Bacteria</taxon>
        <taxon>Pseudomonadati</taxon>
        <taxon>Bacteroidota</taxon>
        <taxon>Bacteroidia</taxon>
        <taxon>Bacteroidales</taxon>
        <taxon>Prevotellaceae</taxon>
        <taxon>Prevotella</taxon>
    </lineage>
</organism>
<accession>A0ABN6EJE3</accession>
<sequence length="264" mass="30934">MFSQDKGRIEYMKMPCKMLKGISQRDYTLYLPPGYDAEKAEKYPVLYLLHGGGCEDTQWVTDGHLPDVADSLINNHIVPKMVIVCPEANKNKMIWFNDPDWTYEDFFFKEFVPYIESHYRVLNDKSNRSLAGFSMGGGGSVVYGVHHPEYFNMVYAMSSYLRRQPLEFLKNDPLGEWRQTVVERNNPIKYVAECQQTKINELNTVRWFIDCGDDDFTLEGNMDLIKTFRSRGARYQFRVKDGNHNWDYWRPALVEAIKNAFINK</sequence>
<gene>
    <name evidence="1" type="ORF">prwr041_07240</name>
</gene>
<dbReference type="Gene3D" id="3.40.50.1820">
    <property type="entry name" value="alpha/beta hydrolase"/>
    <property type="match status" value="1"/>
</dbReference>
<name>A0ABN6EJE3_9BACT</name>
<dbReference type="Pfam" id="PF00756">
    <property type="entry name" value="Esterase"/>
    <property type="match status" value="1"/>
</dbReference>
<reference evidence="1 2" key="1">
    <citation type="journal article" date="2022" name="Int. J. Syst. Evol. Microbiol.">
        <title>Prevotella herbatica sp. nov., a plant polysaccharide-decomposing anaerobic bacterium isolated from a methanogenic reactor.</title>
        <authorList>
            <person name="Uek A."/>
            <person name="Tonouchi A."/>
            <person name="Kaku N."/>
            <person name="Ueki K."/>
        </authorList>
    </citation>
    <scope>NUCLEOTIDE SEQUENCE [LARGE SCALE GENOMIC DNA]</scope>
    <source>
        <strain evidence="1 2">WR041</strain>
    </source>
</reference>
<dbReference type="EMBL" id="AP024484">
    <property type="protein sequence ID" value="BCS84831.1"/>
    <property type="molecule type" value="Genomic_DNA"/>
</dbReference>
<keyword evidence="2" id="KW-1185">Reference proteome</keyword>
<dbReference type="SUPFAM" id="SSF53474">
    <property type="entry name" value="alpha/beta-Hydrolases"/>
    <property type="match status" value="1"/>
</dbReference>
<dbReference type="InterPro" id="IPR000801">
    <property type="entry name" value="Esterase-like"/>
</dbReference>
<proteinExistence type="predicted"/>
<evidence type="ECO:0000313" key="1">
    <source>
        <dbReference type="EMBL" id="BCS84831.1"/>
    </source>
</evidence>
<dbReference type="InterPro" id="IPR029058">
    <property type="entry name" value="AB_hydrolase_fold"/>
</dbReference>
<protein>
    <submittedName>
        <fullName evidence="1">Endo-1,4-beta-xylanase</fullName>
    </submittedName>
</protein>